<evidence type="ECO:0000313" key="3">
    <source>
        <dbReference type="EMBL" id="GBF87318.1"/>
    </source>
</evidence>
<dbReference type="InterPro" id="IPR029063">
    <property type="entry name" value="SAM-dependent_MTases_sf"/>
</dbReference>
<evidence type="ECO:0000259" key="2">
    <source>
        <dbReference type="Pfam" id="PF08241"/>
    </source>
</evidence>
<dbReference type="AlphaFoldDB" id="A0A2V0NJD5"/>
<feature type="compositionally biased region" description="Low complexity" evidence="1">
    <location>
        <begin position="1"/>
        <end position="12"/>
    </location>
</feature>
<proteinExistence type="predicted"/>
<comment type="caution">
    <text evidence="3">The sequence shown here is derived from an EMBL/GenBank/DDBJ whole genome shotgun (WGS) entry which is preliminary data.</text>
</comment>
<dbReference type="InterPro" id="IPR050508">
    <property type="entry name" value="Methyltransf_Superfamily"/>
</dbReference>
<dbReference type="STRING" id="307507.A0A2V0NJD5"/>
<keyword evidence="4" id="KW-1185">Reference proteome</keyword>
<organism evidence="3 4">
    <name type="scientific">Raphidocelis subcapitata</name>
    <dbReference type="NCBI Taxonomy" id="307507"/>
    <lineage>
        <taxon>Eukaryota</taxon>
        <taxon>Viridiplantae</taxon>
        <taxon>Chlorophyta</taxon>
        <taxon>core chlorophytes</taxon>
        <taxon>Chlorophyceae</taxon>
        <taxon>CS clade</taxon>
        <taxon>Sphaeropleales</taxon>
        <taxon>Selenastraceae</taxon>
        <taxon>Raphidocelis</taxon>
    </lineage>
</organism>
<dbReference type="Gene3D" id="3.40.50.150">
    <property type="entry name" value="Vaccinia Virus protein VP39"/>
    <property type="match status" value="1"/>
</dbReference>
<dbReference type="SUPFAM" id="SSF53335">
    <property type="entry name" value="S-adenosyl-L-methionine-dependent methyltransferases"/>
    <property type="match status" value="1"/>
</dbReference>
<dbReference type="OrthoDB" id="2013972at2759"/>
<evidence type="ECO:0000256" key="1">
    <source>
        <dbReference type="SAM" id="MobiDB-lite"/>
    </source>
</evidence>
<reference evidence="3 4" key="1">
    <citation type="journal article" date="2018" name="Sci. Rep.">
        <title>Raphidocelis subcapitata (=Pseudokirchneriella subcapitata) provides an insight into genome evolution and environmental adaptations in the Sphaeropleales.</title>
        <authorList>
            <person name="Suzuki S."/>
            <person name="Yamaguchi H."/>
            <person name="Nakajima N."/>
            <person name="Kawachi M."/>
        </authorList>
    </citation>
    <scope>NUCLEOTIDE SEQUENCE [LARGE SCALE GENOMIC DNA]</scope>
    <source>
        <strain evidence="3 4">NIES-35</strain>
    </source>
</reference>
<dbReference type="InParanoid" id="A0A2V0NJD5"/>
<dbReference type="PANTHER" id="PTHR42912:SF80">
    <property type="entry name" value="METHYLTRANSFERASE DOMAIN-CONTAINING PROTEIN"/>
    <property type="match status" value="1"/>
</dbReference>
<dbReference type="Pfam" id="PF08241">
    <property type="entry name" value="Methyltransf_11"/>
    <property type="match status" value="1"/>
</dbReference>
<sequence length="364" mass="38701">MRLPCARPAVAAAPPPPSRATRPRRAAPPAPRAAGAGAVQAPHAGAREQPAWTGGDAVSRLVNALIASPLYPVMAFAARAAMKRTAAQKGLDWDAETRKLLADPELPRISAEIEDRNLVIPDYYKVPMHSYAEGNLNWLAAAEMSSAAAVVACRVYGDDCATAPEAVARFRTAITGAIRGYLASTGAREPNAILDVGCATGIGTRWLAAEFPGAAVTGLDASPHFIAVAELEQRRTPLPDGRTIRFDHALAESAPYPDCSFDLVAVQYVAHECPQSATRAIISEAARLLRPGGVVVFVDNDPRSARLQAMQPWMFTLMKSSEPWSDEFYSLHLEAAVVDAGFGAVRTVAVNTSHHAVLARLPEA</sequence>
<feature type="domain" description="Methyltransferase type 11" evidence="2">
    <location>
        <begin position="194"/>
        <end position="297"/>
    </location>
</feature>
<dbReference type="InterPro" id="IPR013216">
    <property type="entry name" value="Methyltransf_11"/>
</dbReference>
<gene>
    <name evidence="3" type="ORF">Rsub_00029</name>
</gene>
<protein>
    <submittedName>
        <fullName evidence="3">CMV 1a interacting protein</fullName>
    </submittedName>
</protein>
<dbReference type="EMBL" id="BDRX01000001">
    <property type="protein sequence ID" value="GBF87318.1"/>
    <property type="molecule type" value="Genomic_DNA"/>
</dbReference>
<feature type="compositionally biased region" description="Low complexity" evidence="1">
    <location>
        <begin position="32"/>
        <end position="44"/>
    </location>
</feature>
<dbReference type="CDD" id="cd02440">
    <property type="entry name" value="AdoMet_MTases"/>
    <property type="match status" value="1"/>
</dbReference>
<evidence type="ECO:0000313" key="4">
    <source>
        <dbReference type="Proteomes" id="UP000247498"/>
    </source>
</evidence>
<dbReference type="GO" id="GO:0008757">
    <property type="term" value="F:S-adenosylmethionine-dependent methyltransferase activity"/>
    <property type="evidence" value="ECO:0007669"/>
    <property type="project" value="InterPro"/>
</dbReference>
<name>A0A2V0NJD5_9CHLO</name>
<accession>A0A2V0NJD5</accession>
<dbReference type="PANTHER" id="PTHR42912">
    <property type="entry name" value="METHYLTRANSFERASE"/>
    <property type="match status" value="1"/>
</dbReference>
<feature type="region of interest" description="Disordered" evidence="1">
    <location>
        <begin position="1"/>
        <end position="51"/>
    </location>
</feature>
<dbReference type="Proteomes" id="UP000247498">
    <property type="component" value="Unassembled WGS sequence"/>
</dbReference>